<name>A0A931N0V8_9NOCA</name>
<comment type="caution">
    <text evidence="1">The sequence shown here is derived from an EMBL/GenBank/DDBJ whole genome shotgun (WGS) entry which is preliminary data.</text>
</comment>
<dbReference type="EMBL" id="JADMLG010000005">
    <property type="protein sequence ID" value="MBH0777710.1"/>
    <property type="molecule type" value="Genomic_DNA"/>
</dbReference>
<keyword evidence="2" id="KW-1185">Reference proteome</keyword>
<reference evidence="1" key="1">
    <citation type="submission" date="2020-11" db="EMBL/GenBank/DDBJ databases">
        <title>Nocardia NEAU-351.nov., a novel actinomycete isolated from the cow dung.</title>
        <authorList>
            <person name="Zhang X."/>
        </authorList>
    </citation>
    <scope>NUCLEOTIDE SEQUENCE</scope>
    <source>
        <strain evidence="1">NEAU-351</strain>
    </source>
</reference>
<organism evidence="1 2">
    <name type="scientific">Nocardia bovistercoris</name>
    <dbReference type="NCBI Taxonomy" id="2785916"/>
    <lineage>
        <taxon>Bacteria</taxon>
        <taxon>Bacillati</taxon>
        <taxon>Actinomycetota</taxon>
        <taxon>Actinomycetes</taxon>
        <taxon>Mycobacteriales</taxon>
        <taxon>Nocardiaceae</taxon>
        <taxon>Nocardia</taxon>
    </lineage>
</organism>
<proteinExistence type="predicted"/>
<protein>
    <submittedName>
        <fullName evidence="1">Uncharacterized protein</fullName>
    </submittedName>
</protein>
<dbReference type="AlphaFoldDB" id="A0A931N0V8"/>
<accession>A0A931N0V8</accession>
<sequence>MSRLQQLWNVPGPRSDLERATHVCLTLWCHHLADLDPHVVDMSVFDRRDAVREPTTTLTRVIDDEVTWQLGNHPDAVTMITDDDPTPTVGELVAQIAFYTVLLETWRPVHGHPISEDFLALGHLYDSVITGLNTGHARQHRRHATGTPPIARPARIRLIATDKGPAVITW</sequence>
<evidence type="ECO:0000313" key="2">
    <source>
        <dbReference type="Proteomes" id="UP000655751"/>
    </source>
</evidence>
<gene>
    <name evidence="1" type="ORF">IT779_15650</name>
</gene>
<evidence type="ECO:0000313" key="1">
    <source>
        <dbReference type="EMBL" id="MBH0777710.1"/>
    </source>
</evidence>
<dbReference type="RefSeq" id="WP_196150022.1">
    <property type="nucleotide sequence ID" value="NZ_JADMLG010000005.1"/>
</dbReference>
<dbReference type="Proteomes" id="UP000655751">
    <property type="component" value="Unassembled WGS sequence"/>
</dbReference>